<dbReference type="AlphaFoldDB" id="A0A328U0A8"/>
<accession>A0A328U0A8</accession>
<organism evidence="2 3">
    <name type="scientific">Paenibacillus montanisoli</name>
    <dbReference type="NCBI Taxonomy" id="2081970"/>
    <lineage>
        <taxon>Bacteria</taxon>
        <taxon>Bacillati</taxon>
        <taxon>Bacillota</taxon>
        <taxon>Bacilli</taxon>
        <taxon>Bacillales</taxon>
        <taxon>Paenibacillaceae</taxon>
        <taxon>Paenibacillus</taxon>
    </lineage>
</organism>
<dbReference type="OrthoDB" id="2068061at2"/>
<sequence length="97" mass="10890">MAFMPPFGPQGTQQQPPSAPPPSAIPPKPMTSTLAIDPGAISRCLFRYTYIWPRSGPGFWFYPVFVGRTSISGFRWNGFFWMFSGFDLSRIDAFTCV</sequence>
<evidence type="ECO:0000313" key="2">
    <source>
        <dbReference type="EMBL" id="RAP73406.1"/>
    </source>
</evidence>
<feature type="region of interest" description="Disordered" evidence="1">
    <location>
        <begin position="1"/>
        <end position="30"/>
    </location>
</feature>
<feature type="compositionally biased region" description="Low complexity" evidence="1">
    <location>
        <begin position="1"/>
        <end position="16"/>
    </location>
</feature>
<evidence type="ECO:0000313" key="3">
    <source>
        <dbReference type="Proteomes" id="UP000249260"/>
    </source>
</evidence>
<feature type="compositionally biased region" description="Pro residues" evidence="1">
    <location>
        <begin position="17"/>
        <end position="29"/>
    </location>
</feature>
<proteinExistence type="predicted"/>
<protein>
    <submittedName>
        <fullName evidence="2">Transporter</fullName>
    </submittedName>
</protein>
<dbReference type="EMBL" id="QLUW01000007">
    <property type="protein sequence ID" value="RAP73406.1"/>
    <property type="molecule type" value="Genomic_DNA"/>
</dbReference>
<dbReference type="Proteomes" id="UP000249260">
    <property type="component" value="Unassembled WGS sequence"/>
</dbReference>
<gene>
    <name evidence="2" type="ORF">DL346_27255</name>
</gene>
<name>A0A328U0A8_9BACL</name>
<comment type="caution">
    <text evidence="2">The sequence shown here is derived from an EMBL/GenBank/DDBJ whole genome shotgun (WGS) entry which is preliminary data.</text>
</comment>
<evidence type="ECO:0000256" key="1">
    <source>
        <dbReference type="SAM" id="MobiDB-lite"/>
    </source>
</evidence>
<keyword evidence="3" id="KW-1185">Reference proteome</keyword>
<reference evidence="2 3" key="1">
    <citation type="submission" date="2018-06" db="EMBL/GenBank/DDBJ databases">
        <title>Paenibacillus montanisoli sp. nov., isolated from mountain area soil.</title>
        <authorList>
            <person name="Wu M."/>
        </authorList>
    </citation>
    <scope>NUCLEOTIDE SEQUENCE [LARGE SCALE GENOMIC DNA]</scope>
    <source>
        <strain evidence="2 3">RA17</strain>
    </source>
</reference>